<feature type="domain" description="RNA polymerase sigma-70 region 2" evidence="5">
    <location>
        <begin position="4"/>
        <end position="65"/>
    </location>
</feature>
<dbReference type="CDD" id="cd06171">
    <property type="entry name" value="Sigma70_r4"/>
    <property type="match status" value="1"/>
</dbReference>
<dbReference type="InterPro" id="IPR013249">
    <property type="entry name" value="RNA_pol_sigma70_r4_t2"/>
</dbReference>
<dbReference type="RefSeq" id="WP_154739797.1">
    <property type="nucleotide sequence ID" value="NZ_WMBQ01000002.1"/>
</dbReference>
<dbReference type="PANTHER" id="PTHR43133:SF25">
    <property type="entry name" value="RNA POLYMERASE SIGMA FACTOR RFAY-RELATED"/>
    <property type="match status" value="1"/>
</dbReference>
<evidence type="ECO:0000259" key="5">
    <source>
        <dbReference type="Pfam" id="PF04542"/>
    </source>
</evidence>
<organism evidence="7 8">
    <name type="scientific">Hyphomicrobium album</name>
    <dbReference type="NCBI Taxonomy" id="2665159"/>
    <lineage>
        <taxon>Bacteria</taxon>
        <taxon>Pseudomonadati</taxon>
        <taxon>Pseudomonadota</taxon>
        <taxon>Alphaproteobacteria</taxon>
        <taxon>Hyphomicrobiales</taxon>
        <taxon>Hyphomicrobiaceae</taxon>
        <taxon>Hyphomicrobium</taxon>
    </lineage>
</organism>
<dbReference type="InterPro" id="IPR039425">
    <property type="entry name" value="RNA_pol_sigma-70-like"/>
</dbReference>
<dbReference type="InterPro" id="IPR007627">
    <property type="entry name" value="RNA_pol_sigma70_r2"/>
</dbReference>
<evidence type="ECO:0000313" key="7">
    <source>
        <dbReference type="EMBL" id="MTD95234.1"/>
    </source>
</evidence>
<keyword evidence="2" id="KW-0805">Transcription regulation</keyword>
<accession>A0A6I3KJG8</accession>
<dbReference type="NCBIfam" id="TIGR02937">
    <property type="entry name" value="sigma70-ECF"/>
    <property type="match status" value="1"/>
</dbReference>
<dbReference type="InterPro" id="IPR013324">
    <property type="entry name" value="RNA_pol_sigma_r3/r4-like"/>
</dbReference>
<dbReference type="GO" id="GO:0003677">
    <property type="term" value="F:DNA binding"/>
    <property type="evidence" value="ECO:0007669"/>
    <property type="project" value="InterPro"/>
</dbReference>
<evidence type="ECO:0000259" key="6">
    <source>
        <dbReference type="Pfam" id="PF08281"/>
    </source>
</evidence>
<dbReference type="AlphaFoldDB" id="A0A6I3KJG8"/>
<dbReference type="InterPro" id="IPR014284">
    <property type="entry name" value="RNA_pol_sigma-70_dom"/>
</dbReference>
<keyword evidence="4" id="KW-0804">Transcription</keyword>
<dbReference type="Gene3D" id="1.10.10.10">
    <property type="entry name" value="Winged helix-like DNA-binding domain superfamily/Winged helix DNA-binding domain"/>
    <property type="match status" value="1"/>
</dbReference>
<evidence type="ECO:0000256" key="3">
    <source>
        <dbReference type="ARBA" id="ARBA00023082"/>
    </source>
</evidence>
<dbReference type="Gene3D" id="1.10.1740.10">
    <property type="match status" value="1"/>
</dbReference>
<evidence type="ECO:0000313" key="8">
    <source>
        <dbReference type="Proteomes" id="UP000440694"/>
    </source>
</evidence>
<dbReference type="SUPFAM" id="SSF88946">
    <property type="entry name" value="Sigma2 domain of RNA polymerase sigma factors"/>
    <property type="match status" value="1"/>
</dbReference>
<dbReference type="GO" id="GO:0016987">
    <property type="term" value="F:sigma factor activity"/>
    <property type="evidence" value="ECO:0007669"/>
    <property type="project" value="UniProtKB-KW"/>
</dbReference>
<gene>
    <name evidence="7" type="ORF">GIW81_12915</name>
</gene>
<evidence type="ECO:0000256" key="4">
    <source>
        <dbReference type="ARBA" id="ARBA00023163"/>
    </source>
</evidence>
<comment type="similarity">
    <text evidence="1">Belongs to the sigma-70 factor family. ECF subfamily.</text>
</comment>
<evidence type="ECO:0000256" key="2">
    <source>
        <dbReference type="ARBA" id="ARBA00023015"/>
    </source>
</evidence>
<keyword evidence="8" id="KW-1185">Reference proteome</keyword>
<dbReference type="InterPro" id="IPR036388">
    <property type="entry name" value="WH-like_DNA-bd_sf"/>
</dbReference>
<dbReference type="GO" id="GO:0006352">
    <property type="term" value="P:DNA-templated transcription initiation"/>
    <property type="evidence" value="ECO:0007669"/>
    <property type="project" value="InterPro"/>
</dbReference>
<dbReference type="Pfam" id="PF08281">
    <property type="entry name" value="Sigma70_r4_2"/>
    <property type="match status" value="1"/>
</dbReference>
<dbReference type="EMBL" id="WMBQ01000002">
    <property type="protein sequence ID" value="MTD95234.1"/>
    <property type="molecule type" value="Genomic_DNA"/>
</dbReference>
<dbReference type="Pfam" id="PF04542">
    <property type="entry name" value="Sigma70_r2"/>
    <property type="match status" value="1"/>
</dbReference>
<proteinExistence type="inferred from homology"/>
<evidence type="ECO:0000256" key="1">
    <source>
        <dbReference type="ARBA" id="ARBA00010641"/>
    </source>
</evidence>
<dbReference type="InterPro" id="IPR013325">
    <property type="entry name" value="RNA_pol_sigma_r2"/>
</dbReference>
<dbReference type="PANTHER" id="PTHR43133">
    <property type="entry name" value="RNA POLYMERASE ECF-TYPE SIGMA FACTO"/>
    <property type="match status" value="1"/>
</dbReference>
<comment type="caution">
    <text evidence="7">The sequence shown here is derived from an EMBL/GenBank/DDBJ whole genome shotgun (WGS) entry which is preliminary data.</text>
</comment>
<keyword evidence="3" id="KW-0731">Sigma factor</keyword>
<name>A0A6I3KJG8_9HYPH</name>
<dbReference type="SUPFAM" id="SSF88659">
    <property type="entry name" value="Sigma3 and sigma4 domains of RNA polymerase sigma factors"/>
    <property type="match status" value="1"/>
</dbReference>
<dbReference type="Proteomes" id="UP000440694">
    <property type="component" value="Unassembled WGS sequence"/>
</dbReference>
<sequence>MLPHLDSAYGLARWMLRHPHEAEDAVQDAYVRALEHFDTYQGRGEKAWLLTIVRNVCLMRLRRSRQSANVVMIEDVLGQVEQAVAESSSAKAAADPETASIARAERNEVHRALGRLPTSFREVLVLREFEELTYKEIADVVGVPIGTVMSRLARARSLMRSLLIEADRGEHKNEV</sequence>
<reference evidence="7 8" key="1">
    <citation type="submission" date="2019-11" db="EMBL/GenBank/DDBJ databases">
        <title>Identification of a novel strain.</title>
        <authorList>
            <person name="Xu Q."/>
            <person name="Wang G."/>
        </authorList>
    </citation>
    <scope>NUCLEOTIDE SEQUENCE [LARGE SCALE GENOMIC DNA]</scope>
    <source>
        <strain evidence="8">xq</strain>
    </source>
</reference>
<protein>
    <submittedName>
        <fullName evidence="7">Sigma-70 family RNA polymerase sigma factor</fullName>
    </submittedName>
</protein>
<feature type="domain" description="RNA polymerase sigma factor 70 region 4 type 2" evidence="6">
    <location>
        <begin position="107"/>
        <end position="157"/>
    </location>
</feature>